<evidence type="ECO:0000313" key="3">
    <source>
        <dbReference type="EMBL" id="EKG22298.1"/>
    </source>
</evidence>
<dbReference type="InParanoid" id="K2S5S7"/>
<dbReference type="HOGENOM" id="CLU_1454682_0_0_1"/>
<dbReference type="Proteomes" id="UP000007129">
    <property type="component" value="Unassembled WGS sequence"/>
</dbReference>
<feature type="region of interest" description="Disordered" evidence="1">
    <location>
        <begin position="123"/>
        <end position="186"/>
    </location>
</feature>
<keyword evidence="2" id="KW-0812">Transmembrane</keyword>
<keyword evidence="2" id="KW-1133">Transmembrane helix</keyword>
<reference evidence="3 4" key="1">
    <citation type="journal article" date="2012" name="BMC Genomics">
        <title>Tools to kill: Genome of one of the most destructive plant pathogenic fungi Macrophomina phaseolina.</title>
        <authorList>
            <person name="Islam M.S."/>
            <person name="Haque M.S."/>
            <person name="Islam M.M."/>
            <person name="Emdad E.M."/>
            <person name="Halim A."/>
            <person name="Hossen Q.M.M."/>
            <person name="Hossain M.Z."/>
            <person name="Ahmed B."/>
            <person name="Rahim S."/>
            <person name="Rahman M.S."/>
            <person name="Alam M.M."/>
            <person name="Hou S."/>
            <person name="Wan X."/>
            <person name="Saito J.A."/>
            <person name="Alam M."/>
        </authorList>
    </citation>
    <scope>NUCLEOTIDE SEQUENCE [LARGE SCALE GENOMIC DNA]</scope>
    <source>
        <strain evidence="3 4">MS6</strain>
    </source>
</reference>
<comment type="caution">
    <text evidence="3">The sequence shown here is derived from an EMBL/GenBank/DDBJ whole genome shotgun (WGS) entry which is preliminary data.</text>
</comment>
<keyword evidence="2" id="KW-0472">Membrane</keyword>
<evidence type="ECO:0000313" key="4">
    <source>
        <dbReference type="Proteomes" id="UP000007129"/>
    </source>
</evidence>
<gene>
    <name evidence="3" type="ORF">MPH_00365</name>
</gene>
<dbReference type="AlphaFoldDB" id="K2S5S7"/>
<sequence>MGPHQRQELGDSIHGMDRHIVLLTILVLLVAVMIAGSDDFPILLRMLQSAFEAIGGEEGLGRGVFAEFMIRQIHRSVDRLGGKQKAYEYLGCASTPPPSSAKKTASRLSPRWSRRHKACLTARSSALTPPLPSRSSRVSCSRPTISTCGKRCGGHHHVHPSHIRHPQRLARRRNPQPFSSSDSRRR</sequence>
<accession>K2S5S7</accession>
<feature type="compositionally biased region" description="Polar residues" evidence="1">
    <location>
        <begin position="176"/>
        <end position="186"/>
    </location>
</feature>
<name>K2S5S7_MACPH</name>
<feature type="compositionally biased region" description="Basic residues" evidence="1">
    <location>
        <begin position="152"/>
        <end position="174"/>
    </location>
</feature>
<feature type="transmembrane region" description="Helical" evidence="2">
    <location>
        <begin position="20"/>
        <end position="37"/>
    </location>
</feature>
<protein>
    <submittedName>
        <fullName evidence="3">Uncharacterized protein</fullName>
    </submittedName>
</protein>
<feature type="compositionally biased region" description="Low complexity" evidence="1">
    <location>
        <begin position="123"/>
        <end position="144"/>
    </location>
</feature>
<dbReference type="VEuPathDB" id="FungiDB:MPH_00365"/>
<proteinExistence type="predicted"/>
<dbReference type="EMBL" id="AHHD01000025">
    <property type="protein sequence ID" value="EKG22298.1"/>
    <property type="molecule type" value="Genomic_DNA"/>
</dbReference>
<evidence type="ECO:0000256" key="2">
    <source>
        <dbReference type="SAM" id="Phobius"/>
    </source>
</evidence>
<evidence type="ECO:0000256" key="1">
    <source>
        <dbReference type="SAM" id="MobiDB-lite"/>
    </source>
</evidence>
<organism evidence="3 4">
    <name type="scientific">Macrophomina phaseolina (strain MS6)</name>
    <name type="common">Charcoal rot fungus</name>
    <dbReference type="NCBI Taxonomy" id="1126212"/>
    <lineage>
        <taxon>Eukaryota</taxon>
        <taxon>Fungi</taxon>
        <taxon>Dikarya</taxon>
        <taxon>Ascomycota</taxon>
        <taxon>Pezizomycotina</taxon>
        <taxon>Dothideomycetes</taxon>
        <taxon>Dothideomycetes incertae sedis</taxon>
        <taxon>Botryosphaeriales</taxon>
        <taxon>Botryosphaeriaceae</taxon>
        <taxon>Macrophomina</taxon>
    </lineage>
</organism>
<dbReference type="OrthoDB" id="5386330at2759"/>